<evidence type="ECO:0000256" key="1">
    <source>
        <dbReference type="SAM" id="MobiDB-lite"/>
    </source>
</evidence>
<gene>
    <name evidence="2" type="ORF">KGF56_000787</name>
</gene>
<comment type="caution">
    <text evidence="2">The sequence shown here is derived from an EMBL/GenBank/DDBJ whole genome shotgun (WGS) entry which is preliminary data.</text>
</comment>
<accession>A0AAI9WZF3</accession>
<dbReference type="Proteomes" id="UP001202479">
    <property type="component" value="Unassembled WGS sequence"/>
</dbReference>
<feature type="region of interest" description="Disordered" evidence="1">
    <location>
        <begin position="28"/>
        <end position="60"/>
    </location>
</feature>
<name>A0AAI9WZF3_9ASCO</name>
<feature type="compositionally biased region" description="Polar residues" evidence="1">
    <location>
        <begin position="46"/>
        <end position="57"/>
    </location>
</feature>
<feature type="compositionally biased region" description="Polar residues" evidence="1">
    <location>
        <begin position="82"/>
        <end position="95"/>
    </location>
</feature>
<dbReference type="GeneID" id="73378404"/>
<feature type="region of interest" description="Disordered" evidence="1">
    <location>
        <begin position="163"/>
        <end position="183"/>
    </location>
</feature>
<dbReference type="EMBL" id="JAHUZD010000024">
    <property type="protein sequence ID" value="KAI3406307.2"/>
    <property type="molecule type" value="Genomic_DNA"/>
</dbReference>
<protein>
    <submittedName>
        <fullName evidence="2">Uncharacterized protein</fullName>
    </submittedName>
</protein>
<proteinExistence type="predicted"/>
<sequence length="401" mass="45235">MKPCWPFLFYPRKRAQLETHLNRLFPSPSVESLNHSPIQGSLPDLEQQSMDTNQNSPKHMATDQCSKFALNSFPLNSVNKSLANSSIPPQNNESLFETRRQPSLKAQPLPSNQVSAISNTSIGENSEYKSADETFESICTKRQFMKKFNTLCSSINGPVFHDAAAEDNNNNNDDDDDENDKNTEEFEPTIVGQPLSANVYKDAPTVTQKDPMKSDSAEIVIREVTDPYSNESISVGETVVVVKPFHGTRSTEFNMLQPGDLIRINYFYLFDEEDDLFTHERVIKLKRKLGQTDLAINKDTTLLLLDKSSDSNKVDNNTNAKEVFITKSHIWYKKVFCSGKLLNFFLDSTPSSADLVRKQKVEQEKSEVDDVKDFPLCVITLNKTLDPKTPQGGTKFSISLR</sequence>
<dbReference type="RefSeq" id="XP_049182052.1">
    <property type="nucleotide sequence ID" value="XM_049326732.1"/>
</dbReference>
<evidence type="ECO:0000313" key="3">
    <source>
        <dbReference type="Proteomes" id="UP001202479"/>
    </source>
</evidence>
<reference evidence="2" key="1">
    <citation type="journal article" date="2022" name="DNA Res.">
        <title>Genome analysis of five recently described species of the CUG-Ser clade uncovers Candida theae as a new hybrid lineage with pathogenic potential in the Candida parapsilosis species complex.</title>
        <authorList>
            <person name="Mixao V."/>
            <person name="Del Olmo V."/>
            <person name="Hegedusova E."/>
            <person name="Saus E."/>
            <person name="Pryszcz L."/>
            <person name="Cillingova A."/>
            <person name="Nosek J."/>
            <person name="Gabaldon T."/>
        </authorList>
    </citation>
    <scope>NUCLEOTIDE SEQUENCE</scope>
    <source>
        <strain evidence="2">CBS 10844</strain>
    </source>
</reference>
<feature type="region of interest" description="Disordered" evidence="1">
    <location>
        <begin position="82"/>
        <end position="110"/>
    </location>
</feature>
<keyword evidence="3" id="KW-1185">Reference proteome</keyword>
<organism evidence="2 3">
    <name type="scientific">Candida oxycetoniae</name>
    <dbReference type="NCBI Taxonomy" id="497107"/>
    <lineage>
        <taxon>Eukaryota</taxon>
        <taxon>Fungi</taxon>
        <taxon>Dikarya</taxon>
        <taxon>Ascomycota</taxon>
        <taxon>Saccharomycotina</taxon>
        <taxon>Pichiomycetes</taxon>
        <taxon>Debaryomycetaceae</taxon>
        <taxon>Candida/Lodderomyces clade</taxon>
        <taxon>Candida</taxon>
    </lineage>
</organism>
<evidence type="ECO:0000313" key="2">
    <source>
        <dbReference type="EMBL" id="KAI3406307.2"/>
    </source>
</evidence>
<dbReference type="AlphaFoldDB" id="A0AAI9WZF3"/>
<feature type="compositionally biased region" description="Polar residues" evidence="1">
    <location>
        <begin position="29"/>
        <end position="39"/>
    </location>
</feature>